<dbReference type="AlphaFoldDB" id="A0A0F9KJU4"/>
<protein>
    <submittedName>
        <fullName evidence="1">Uncharacterized protein</fullName>
    </submittedName>
</protein>
<accession>A0A0F9KJU4</accession>
<proteinExistence type="predicted"/>
<gene>
    <name evidence="1" type="ORF">LCGC14_1694960</name>
</gene>
<name>A0A0F9KJU4_9ZZZZ</name>
<feature type="non-terminal residue" evidence="1">
    <location>
        <position position="1"/>
    </location>
</feature>
<reference evidence="1" key="1">
    <citation type="journal article" date="2015" name="Nature">
        <title>Complex archaea that bridge the gap between prokaryotes and eukaryotes.</title>
        <authorList>
            <person name="Spang A."/>
            <person name="Saw J.H."/>
            <person name="Jorgensen S.L."/>
            <person name="Zaremba-Niedzwiedzka K."/>
            <person name="Martijn J."/>
            <person name="Lind A.E."/>
            <person name="van Eijk R."/>
            <person name="Schleper C."/>
            <person name="Guy L."/>
            <person name="Ettema T.J."/>
        </authorList>
    </citation>
    <scope>NUCLEOTIDE SEQUENCE</scope>
</reference>
<evidence type="ECO:0000313" key="1">
    <source>
        <dbReference type="EMBL" id="KKM15545.1"/>
    </source>
</evidence>
<comment type="caution">
    <text evidence="1">The sequence shown here is derived from an EMBL/GenBank/DDBJ whole genome shotgun (WGS) entry which is preliminary data.</text>
</comment>
<organism evidence="1">
    <name type="scientific">marine sediment metagenome</name>
    <dbReference type="NCBI Taxonomy" id="412755"/>
    <lineage>
        <taxon>unclassified sequences</taxon>
        <taxon>metagenomes</taxon>
        <taxon>ecological metagenomes</taxon>
    </lineage>
</organism>
<dbReference type="EMBL" id="LAZR01014881">
    <property type="protein sequence ID" value="KKM15545.1"/>
    <property type="molecule type" value="Genomic_DNA"/>
</dbReference>
<sequence length="98" mass="11561">YLKLEYIINITEIDLSNFNSLKSLTYCPFRIEHIYFPSSLHTLILCECSNVNVESTKLPKSLIRLEIFDSYPDLNLFLLKKENKFPFLKIFINGKPQK</sequence>